<dbReference type="Proteomes" id="UP000295399">
    <property type="component" value="Unassembled WGS sequence"/>
</dbReference>
<gene>
    <name evidence="3" type="ORF">EV659_10270</name>
</gene>
<organism evidence="3 4">
    <name type="scientific">Rhodothalassium salexigens DSM 2132</name>
    <dbReference type="NCBI Taxonomy" id="1188247"/>
    <lineage>
        <taxon>Bacteria</taxon>
        <taxon>Pseudomonadati</taxon>
        <taxon>Pseudomonadota</taxon>
        <taxon>Alphaproteobacteria</taxon>
        <taxon>Rhodothalassiales</taxon>
        <taxon>Rhodothalassiaceae</taxon>
        <taxon>Rhodothalassium</taxon>
    </lineage>
</organism>
<dbReference type="RefSeq" id="WP_132707269.1">
    <property type="nucleotide sequence ID" value="NZ_JACIGF010000002.1"/>
</dbReference>
<feature type="domain" description="PilZ" evidence="2">
    <location>
        <begin position="15"/>
        <end position="90"/>
    </location>
</feature>
<feature type="compositionally biased region" description="Low complexity" evidence="1">
    <location>
        <begin position="117"/>
        <end position="131"/>
    </location>
</feature>
<proteinExistence type="predicted"/>
<evidence type="ECO:0000256" key="1">
    <source>
        <dbReference type="SAM" id="MobiDB-lite"/>
    </source>
</evidence>
<comment type="caution">
    <text evidence="3">The sequence shown here is derived from an EMBL/GenBank/DDBJ whole genome shotgun (WGS) entry which is preliminary data.</text>
</comment>
<evidence type="ECO:0000259" key="2">
    <source>
        <dbReference type="Pfam" id="PF07238"/>
    </source>
</evidence>
<keyword evidence="4" id="KW-1185">Reference proteome</keyword>
<dbReference type="EMBL" id="SLXO01000002">
    <property type="protein sequence ID" value="TCP37664.1"/>
    <property type="molecule type" value="Genomic_DNA"/>
</dbReference>
<dbReference type="GO" id="GO:0035438">
    <property type="term" value="F:cyclic-di-GMP binding"/>
    <property type="evidence" value="ECO:0007669"/>
    <property type="project" value="InterPro"/>
</dbReference>
<feature type="region of interest" description="Disordered" evidence="1">
    <location>
        <begin position="113"/>
        <end position="181"/>
    </location>
</feature>
<protein>
    <submittedName>
        <fullName evidence="3">PilZ domain-containing protein</fullName>
    </submittedName>
</protein>
<dbReference type="Gene3D" id="2.40.10.220">
    <property type="entry name" value="predicted glycosyltransferase like domains"/>
    <property type="match status" value="1"/>
</dbReference>
<sequence>MSGEGLGENRGGDANRRREDRLAVGVPCVIGLDGVEAERAFIVDWSDGGLGLRLPAVSALAPGQVVHLTAAGCRSLTMTVAWVCDDRLGLSGDGATAFTHALAQLAGIPLPHQEPDATAGAAGAAGAVAAGRLAPDPGPDPDPNAESNANSGADAAPASVSGSQTGARSEPGPGPGRDETA</sequence>
<dbReference type="InterPro" id="IPR009875">
    <property type="entry name" value="PilZ_domain"/>
</dbReference>
<reference evidence="3 4" key="1">
    <citation type="submission" date="2019-03" db="EMBL/GenBank/DDBJ databases">
        <title>Genomic Encyclopedia of Type Strains, Phase IV (KMG-IV): sequencing the most valuable type-strain genomes for metagenomic binning, comparative biology and taxonomic classification.</title>
        <authorList>
            <person name="Goeker M."/>
        </authorList>
    </citation>
    <scope>NUCLEOTIDE SEQUENCE [LARGE SCALE GENOMIC DNA]</scope>
    <source>
        <strain evidence="3 4">DSM 2132</strain>
    </source>
</reference>
<evidence type="ECO:0000313" key="4">
    <source>
        <dbReference type="Proteomes" id="UP000295399"/>
    </source>
</evidence>
<dbReference type="SUPFAM" id="SSF141371">
    <property type="entry name" value="PilZ domain-like"/>
    <property type="match status" value="1"/>
</dbReference>
<dbReference type="AlphaFoldDB" id="A0A4R2PRI6"/>
<accession>A0A4R2PRI6</accession>
<name>A0A4R2PRI6_RHOSA</name>
<dbReference type="InParanoid" id="A0A4R2PRI6"/>
<dbReference type="OrthoDB" id="7409826at2"/>
<dbReference type="Pfam" id="PF07238">
    <property type="entry name" value="PilZ"/>
    <property type="match status" value="1"/>
</dbReference>
<evidence type="ECO:0000313" key="3">
    <source>
        <dbReference type="EMBL" id="TCP37664.1"/>
    </source>
</evidence>